<dbReference type="GO" id="GO:0046872">
    <property type="term" value="F:metal ion binding"/>
    <property type="evidence" value="ECO:0007669"/>
    <property type="project" value="InterPro"/>
</dbReference>
<evidence type="ECO:0000313" key="10">
    <source>
        <dbReference type="Proteomes" id="UP000018890"/>
    </source>
</evidence>
<dbReference type="FunFam" id="3.40.50.20:FF:000010">
    <property type="entry name" value="Propionyl-CoA carboxylase subunit alpha"/>
    <property type="match status" value="1"/>
</dbReference>
<dbReference type="STRING" id="1236970.JCM9140_1882"/>
<sequence length="170" mass="18618">MFRRVLIANRGEIAVRIIRTCKKLGLKTVAIYSEADRNALHVQMADEAYEIGPPKVQDSYLNVDKIIEVARQSQADAIHPGYGLLSENARFVRRCVSENIDFIGPSADVIELMGEKAKARLAMKHAGFPIIPGTNVATEDENELVKEAYEIGYPLMVKASAGGGELACKS</sequence>
<evidence type="ECO:0000259" key="8">
    <source>
        <dbReference type="PROSITE" id="PS50979"/>
    </source>
</evidence>
<dbReference type="Pfam" id="PF02786">
    <property type="entry name" value="CPSase_L_D2"/>
    <property type="match status" value="1"/>
</dbReference>
<evidence type="ECO:0000256" key="1">
    <source>
        <dbReference type="ARBA" id="ARBA00013263"/>
    </source>
</evidence>
<dbReference type="InterPro" id="IPR005481">
    <property type="entry name" value="BC-like_N"/>
</dbReference>
<evidence type="ECO:0000313" key="9">
    <source>
        <dbReference type="EMBL" id="GAE25861.1"/>
    </source>
</evidence>
<dbReference type="Pfam" id="PF00289">
    <property type="entry name" value="Biotin_carb_N"/>
    <property type="match status" value="1"/>
</dbReference>
<keyword evidence="4 6" id="KW-0067">ATP-binding</keyword>
<evidence type="ECO:0000256" key="3">
    <source>
        <dbReference type="ARBA" id="ARBA00022741"/>
    </source>
</evidence>
<evidence type="ECO:0000259" key="7">
    <source>
        <dbReference type="PROSITE" id="PS50975"/>
    </source>
</evidence>
<dbReference type="GO" id="GO:0005524">
    <property type="term" value="F:ATP binding"/>
    <property type="evidence" value="ECO:0007669"/>
    <property type="project" value="UniProtKB-UniRule"/>
</dbReference>
<keyword evidence="3 6" id="KW-0547">Nucleotide-binding</keyword>
<keyword evidence="5" id="KW-0092">Biotin</keyword>
<dbReference type="PROSITE" id="PS50975">
    <property type="entry name" value="ATP_GRASP"/>
    <property type="match status" value="1"/>
</dbReference>
<keyword evidence="10" id="KW-1185">Reference proteome</keyword>
<dbReference type="SUPFAM" id="SSF52440">
    <property type="entry name" value="PreATP-grasp domain"/>
    <property type="match status" value="1"/>
</dbReference>
<dbReference type="EC" id="6.3.4.14" evidence="1"/>
<evidence type="ECO:0000256" key="6">
    <source>
        <dbReference type="PROSITE-ProRule" id="PRU00409"/>
    </source>
</evidence>
<gene>
    <name evidence="9" type="ORF">JCM9140_1882</name>
</gene>
<dbReference type="EMBL" id="BAUT01000015">
    <property type="protein sequence ID" value="GAE25861.1"/>
    <property type="molecule type" value="Genomic_DNA"/>
</dbReference>
<evidence type="ECO:0000256" key="5">
    <source>
        <dbReference type="ARBA" id="ARBA00023267"/>
    </source>
</evidence>
<dbReference type="AlphaFoldDB" id="W4Q1A3"/>
<feature type="domain" description="ATP-grasp" evidence="7">
    <location>
        <begin position="120"/>
        <end position="164"/>
    </location>
</feature>
<dbReference type="PROSITE" id="PS50979">
    <property type="entry name" value="BC"/>
    <property type="match status" value="1"/>
</dbReference>
<dbReference type="SUPFAM" id="SSF56059">
    <property type="entry name" value="Glutathione synthetase ATP-binding domain-like"/>
    <property type="match status" value="1"/>
</dbReference>
<dbReference type="PANTHER" id="PTHR18866:SF33">
    <property type="entry name" value="METHYLCROTONOYL-COA CARBOXYLASE SUBUNIT ALPHA, MITOCHONDRIAL-RELATED"/>
    <property type="match status" value="1"/>
</dbReference>
<dbReference type="Gene3D" id="3.30.470.20">
    <property type="entry name" value="ATP-grasp fold, B domain"/>
    <property type="match status" value="1"/>
</dbReference>
<reference evidence="9" key="1">
    <citation type="journal article" date="2014" name="Genome Announc.">
        <title>Draft Genome Sequences of Three Alkaliphilic Bacillus Strains, Bacillus wakoensis JCM 9140T, Bacillus akibai JCM 9157T, and Bacillus hemicellulosilyticus JCM 9152T.</title>
        <authorList>
            <person name="Yuki M."/>
            <person name="Oshima K."/>
            <person name="Suda W."/>
            <person name="Oshida Y."/>
            <person name="Kitamura K."/>
            <person name="Iida T."/>
            <person name="Hattori M."/>
            <person name="Ohkuma M."/>
        </authorList>
    </citation>
    <scope>NUCLEOTIDE SEQUENCE [LARGE SCALE GENOMIC DNA]</scope>
    <source>
        <strain evidence="9">JCM 9140</strain>
    </source>
</reference>
<organism evidence="9 10">
    <name type="scientific">Halalkalibacter wakoensis JCM 9140</name>
    <dbReference type="NCBI Taxonomy" id="1236970"/>
    <lineage>
        <taxon>Bacteria</taxon>
        <taxon>Bacillati</taxon>
        <taxon>Bacillota</taxon>
        <taxon>Bacilli</taxon>
        <taxon>Bacillales</taxon>
        <taxon>Bacillaceae</taxon>
        <taxon>Halalkalibacter</taxon>
    </lineage>
</organism>
<comment type="caution">
    <text evidence="9">The sequence shown here is derived from an EMBL/GenBank/DDBJ whole genome shotgun (WGS) entry which is preliminary data.</text>
</comment>
<accession>W4Q1A3</accession>
<evidence type="ECO:0000256" key="2">
    <source>
        <dbReference type="ARBA" id="ARBA00022598"/>
    </source>
</evidence>
<dbReference type="InterPro" id="IPR005479">
    <property type="entry name" value="CPAse_ATP-bd"/>
</dbReference>
<feature type="domain" description="Biotin carboxylation" evidence="8">
    <location>
        <begin position="1"/>
        <end position="170"/>
    </location>
</feature>
<dbReference type="Proteomes" id="UP000018890">
    <property type="component" value="Unassembled WGS sequence"/>
</dbReference>
<dbReference type="InterPro" id="IPR016185">
    <property type="entry name" value="PreATP-grasp_dom_sf"/>
</dbReference>
<evidence type="ECO:0000256" key="4">
    <source>
        <dbReference type="ARBA" id="ARBA00022840"/>
    </source>
</evidence>
<dbReference type="InterPro" id="IPR011764">
    <property type="entry name" value="Biotin_carboxylation_dom"/>
</dbReference>
<dbReference type="PANTHER" id="PTHR18866">
    <property type="entry name" value="CARBOXYLASE:PYRUVATE/ACETYL-COA/PROPIONYL-COA CARBOXYLASE"/>
    <property type="match status" value="1"/>
</dbReference>
<keyword evidence="2" id="KW-0436">Ligase</keyword>
<name>W4Q1A3_9BACI</name>
<protein>
    <recommendedName>
        <fullName evidence="1">biotin carboxylase</fullName>
        <ecNumber evidence="1">6.3.4.14</ecNumber>
    </recommendedName>
</protein>
<dbReference type="InterPro" id="IPR050856">
    <property type="entry name" value="Biotin_carboxylase_complex"/>
</dbReference>
<dbReference type="GO" id="GO:0004075">
    <property type="term" value="F:biotin carboxylase activity"/>
    <property type="evidence" value="ECO:0007669"/>
    <property type="project" value="UniProtKB-EC"/>
</dbReference>
<dbReference type="InterPro" id="IPR011761">
    <property type="entry name" value="ATP-grasp"/>
</dbReference>
<proteinExistence type="predicted"/>